<feature type="domain" description="Histidine kinase" evidence="15">
    <location>
        <begin position="285"/>
        <end position="500"/>
    </location>
</feature>
<dbReference type="PROSITE" id="PS00041">
    <property type="entry name" value="HTH_ARAC_FAMILY_1"/>
    <property type="match status" value="1"/>
</dbReference>
<dbReference type="FunFam" id="3.30.565.10:FF:000037">
    <property type="entry name" value="Hybrid sensor histidine kinase/response regulator"/>
    <property type="match status" value="1"/>
</dbReference>
<dbReference type="InterPro" id="IPR011623">
    <property type="entry name" value="7TMR_DISM_rcpt_extracell_dom1"/>
</dbReference>
<dbReference type="RefSeq" id="WP_308347449.1">
    <property type="nucleotide sequence ID" value="NZ_CP129971.1"/>
</dbReference>
<dbReference type="Gene3D" id="3.40.50.2300">
    <property type="match status" value="1"/>
</dbReference>
<evidence type="ECO:0000313" key="18">
    <source>
        <dbReference type="Proteomes" id="UP001230496"/>
    </source>
</evidence>
<dbReference type="PROSITE" id="PS50110">
    <property type="entry name" value="RESPONSE_REGULATORY"/>
    <property type="match status" value="1"/>
</dbReference>
<keyword evidence="6" id="KW-0418">Kinase</keyword>
<keyword evidence="4" id="KW-0808">Transferase</keyword>
<dbReference type="EMBL" id="CP129971">
    <property type="protein sequence ID" value="WMN10905.1"/>
    <property type="molecule type" value="Genomic_DNA"/>
</dbReference>
<keyword evidence="5" id="KW-0547">Nucleotide-binding</keyword>
<dbReference type="InterPro" id="IPR018062">
    <property type="entry name" value="HTH_AraC-typ_CS"/>
</dbReference>
<dbReference type="SUPFAM" id="SSF52172">
    <property type="entry name" value="CheY-like"/>
    <property type="match status" value="1"/>
</dbReference>
<keyword evidence="9" id="KW-0805">Transcription regulation</keyword>
<dbReference type="PROSITE" id="PS50109">
    <property type="entry name" value="HIS_KIN"/>
    <property type="match status" value="1"/>
</dbReference>
<dbReference type="SMART" id="SM00388">
    <property type="entry name" value="HisKA"/>
    <property type="match status" value="1"/>
</dbReference>
<dbReference type="Pfam" id="PF07695">
    <property type="entry name" value="7TMR-DISM_7TM"/>
    <property type="match status" value="1"/>
</dbReference>
<evidence type="ECO:0000259" key="16">
    <source>
        <dbReference type="PROSITE" id="PS50110"/>
    </source>
</evidence>
<dbReference type="GO" id="GO:0005524">
    <property type="term" value="F:ATP binding"/>
    <property type="evidence" value="ECO:0007669"/>
    <property type="project" value="UniProtKB-KW"/>
</dbReference>
<evidence type="ECO:0000256" key="13">
    <source>
        <dbReference type="SAM" id="Phobius"/>
    </source>
</evidence>
<dbReference type="Pfam" id="PF12833">
    <property type="entry name" value="HTH_18"/>
    <property type="match status" value="1"/>
</dbReference>
<evidence type="ECO:0000259" key="15">
    <source>
        <dbReference type="PROSITE" id="PS50109"/>
    </source>
</evidence>
<dbReference type="Proteomes" id="UP001230496">
    <property type="component" value="Chromosome"/>
</dbReference>
<dbReference type="SUPFAM" id="SSF46689">
    <property type="entry name" value="Homeodomain-like"/>
    <property type="match status" value="1"/>
</dbReference>
<dbReference type="GO" id="GO:0003700">
    <property type="term" value="F:DNA-binding transcription factor activity"/>
    <property type="evidence" value="ECO:0007669"/>
    <property type="project" value="InterPro"/>
</dbReference>
<dbReference type="InterPro" id="IPR011006">
    <property type="entry name" value="CheY-like_superfamily"/>
</dbReference>
<evidence type="ECO:0000256" key="12">
    <source>
        <dbReference type="PROSITE-ProRule" id="PRU00169"/>
    </source>
</evidence>
<keyword evidence="8" id="KW-0902">Two-component regulatory system</keyword>
<dbReference type="GO" id="GO:0043565">
    <property type="term" value="F:sequence-specific DNA binding"/>
    <property type="evidence" value="ECO:0007669"/>
    <property type="project" value="InterPro"/>
</dbReference>
<keyword evidence="11" id="KW-0804">Transcription</keyword>
<keyword evidence="7 17" id="KW-0067">ATP-binding</keyword>
<accession>A0AA51RE37</accession>
<dbReference type="SMART" id="SM00387">
    <property type="entry name" value="HATPase_c"/>
    <property type="match status" value="1"/>
</dbReference>
<feature type="transmembrane region" description="Helical" evidence="13">
    <location>
        <begin position="113"/>
        <end position="132"/>
    </location>
</feature>
<dbReference type="InterPro" id="IPR036890">
    <property type="entry name" value="HATPase_C_sf"/>
</dbReference>
<dbReference type="CDD" id="cd17574">
    <property type="entry name" value="REC_OmpR"/>
    <property type="match status" value="1"/>
</dbReference>
<dbReference type="CDD" id="cd00082">
    <property type="entry name" value="HisKA"/>
    <property type="match status" value="1"/>
</dbReference>
<evidence type="ECO:0000256" key="1">
    <source>
        <dbReference type="ARBA" id="ARBA00000085"/>
    </source>
</evidence>
<dbReference type="InterPro" id="IPR036097">
    <property type="entry name" value="HisK_dim/P_sf"/>
</dbReference>
<feature type="transmembrane region" description="Helical" evidence="13">
    <location>
        <begin position="45"/>
        <end position="70"/>
    </location>
</feature>
<comment type="catalytic activity">
    <reaction evidence="1">
        <text>ATP + protein L-histidine = ADP + protein N-phospho-L-histidine.</text>
        <dbReference type="EC" id="2.7.13.3"/>
    </reaction>
</comment>
<evidence type="ECO:0000256" key="9">
    <source>
        <dbReference type="ARBA" id="ARBA00023015"/>
    </source>
</evidence>
<evidence type="ECO:0000256" key="8">
    <source>
        <dbReference type="ARBA" id="ARBA00023012"/>
    </source>
</evidence>
<evidence type="ECO:0000256" key="7">
    <source>
        <dbReference type="ARBA" id="ARBA00022840"/>
    </source>
</evidence>
<name>A0AA51RE37_9BACT</name>
<dbReference type="Gene3D" id="3.30.565.10">
    <property type="entry name" value="Histidine kinase-like ATPase, C-terminal domain"/>
    <property type="match status" value="1"/>
</dbReference>
<feature type="domain" description="HTH araC/xylS-type" evidence="14">
    <location>
        <begin position="663"/>
        <end position="763"/>
    </location>
</feature>
<dbReference type="PRINTS" id="PR00344">
    <property type="entry name" value="BCTRLSENSOR"/>
</dbReference>
<dbReference type="InterPro" id="IPR005467">
    <property type="entry name" value="His_kinase_dom"/>
</dbReference>
<keyword evidence="13" id="KW-1133">Transmembrane helix</keyword>
<feature type="transmembrane region" description="Helical" evidence="13">
    <location>
        <begin position="77"/>
        <end position="101"/>
    </location>
</feature>
<dbReference type="GO" id="GO:0000155">
    <property type="term" value="F:phosphorelay sensor kinase activity"/>
    <property type="evidence" value="ECO:0007669"/>
    <property type="project" value="InterPro"/>
</dbReference>
<organism evidence="17 18">
    <name type="scientific">Marivirga salinarum</name>
    <dbReference type="NCBI Taxonomy" id="3059078"/>
    <lineage>
        <taxon>Bacteria</taxon>
        <taxon>Pseudomonadati</taxon>
        <taxon>Bacteroidota</taxon>
        <taxon>Cytophagia</taxon>
        <taxon>Cytophagales</taxon>
        <taxon>Marivirgaceae</taxon>
        <taxon>Marivirga</taxon>
    </lineage>
</organism>
<feature type="transmembrane region" description="Helical" evidence="13">
    <location>
        <begin position="168"/>
        <end position="187"/>
    </location>
</feature>
<evidence type="ECO:0000256" key="6">
    <source>
        <dbReference type="ARBA" id="ARBA00022777"/>
    </source>
</evidence>
<dbReference type="PANTHER" id="PTHR43547">
    <property type="entry name" value="TWO-COMPONENT HISTIDINE KINASE"/>
    <property type="match status" value="1"/>
</dbReference>
<dbReference type="SMART" id="SM00342">
    <property type="entry name" value="HTH_ARAC"/>
    <property type="match status" value="1"/>
</dbReference>
<dbReference type="Gene3D" id="1.10.10.60">
    <property type="entry name" value="Homeodomain-like"/>
    <property type="match status" value="1"/>
</dbReference>
<feature type="modified residue" description="4-aspartylphosphate" evidence="12">
    <location>
        <position position="569"/>
    </location>
</feature>
<evidence type="ECO:0000313" key="17">
    <source>
        <dbReference type="EMBL" id="WMN10905.1"/>
    </source>
</evidence>
<proteinExistence type="predicted"/>
<dbReference type="Pfam" id="PF00512">
    <property type="entry name" value="HisKA"/>
    <property type="match status" value="1"/>
</dbReference>
<dbReference type="Gene3D" id="1.10.287.130">
    <property type="match status" value="1"/>
</dbReference>
<dbReference type="Pfam" id="PF02518">
    <property type="entry name" value="HATPase_c"/>
    <property type="match status" value="1"/>
</dbReference>
<keyword evidence="13" id="KW-0812">Transmembrane</keyword>
<dbReference type="Pfam" id="PF00072">
    <property type="entry name" value="Response_reg"/>
    <property type="match status" value="1"/>
</dbReference>
<dbReference type="InterPro" id="IPR018060">
    <property type="entry name" value="HTH_AraC"/>
</dbReference>
<dbReference type="SMART" id="SM00448">
    <property type="entry name" value="REC"/>
    <property type="match status" value="1"/>
</dbReference>
<evidence type="ECO:0000256" key="3">
    <source>
        <dbReference type="ARBA" id="ARBA00022553"/>
    </source>
</evidence>
<feature type="transmembrane region" description="Helical" evidence="13">
    <location>
        <begin position="139"/>
        <end position="156"/>
    </location>
</feature>
<dbReference type="SUPFAM" id="SSF55874">
    <property type="entry name" value="ATPase domain of HSP90 chaperone/DNA topoisomerase II/histidine kinase"/>
    <property type="match status" value="1"/>
</dbReference>
<dbReference type="InterPro" id="IPR003661">
    <property type="entry name" value="HisK_dim/P_dom"/>
</dbReference>
<dbReference type="AlphaFoldDB" id="A0AA51RE37"/>
<dbReference type="SUPFAM" id="SSF47384">
    <property type="entry name" value="Homodimeric domain of signal transducing histidine kinase"/>
    <property type="match status" value="1"/>
</dbReference>
<dbReference type="InterPro" id="IPR003594">
    <property type="entry name" value="HATPase_dom"/>
</dbReference>
<evidence type="ECO:0000256" key="2">
    <source>
        <dbReference type="ARBA" id="ARBA00012438"/>
    </source>
</evidence>
<dbReference type="InterPro" id="IPR004358">
    <property type="entry name" value="Sig_transdc_His_kin-like_C"/>
</dbReference>
<dbReference type="InterPro" id="IPR009057">
    <property type="entry name" value="Homeodomain-like_sf"/>
</dbReference>
<evidence type="ECO:0000256" key="4">
    <source>
        <dbReference type="ARBA" id="ARBA00022679"/>
    </source>
</evidence>
<gene>
    <name evidence="17" type="ORF">QYS49_36445</name>
</gene>
<dbReference type="EC" id="2.7.13.3" evidence="2"/>
<feature type="transmembrane region" description="Helical" evidence="13">
    <location>
        <begin position="194"/>
        <end position="219"/>
    </location>
</feature>
<dbReference type="KEGG" id="msaa:QYS49_36445"/>
<dbReference type="PANTHER" id="PTHR43547:SF2">
    <property type="entry name" value="HYBRID SIGNAL TRANSDUCTION HISTIDINE KINASE C"/>
    <property type="match status" value="1"/>
</dbReference>
<keyword evidence="13" id="KW-0472">Membrane</keyword>
<feature type="domain" description="Response regulatory" evidence="16">
    <location>
        <begin position="521"/>
        <end position="636"/>
    </location>
</feature>
<dbReference type="InterPro" id="IPR001789">
    <property type="entry name" value="Sig_transdc_resp-reg_receiver"/>
</dbReference>
<keyword evidence="3 12" id="KW-0597">Phosphoprotein</keyword>
<evidence type="ECO:0000256" key="11">
    <source>
        <dbReference type="ARBA" id="ARBA00023163"/>
    </source>
</evidence>
<sequence length="765" mass="87385">MIDLEPEGGNLYLKLISKTSYSTPLRTLSNIEAVSSEEFEHDSSLINTVVILLSGMELIILLINLILFFLRPSLSQATYIILIIISILLVNVVHQSFIGLIDISAWKIHQAEIILNILLVGAYTFFTAFYLKAYQHSKVLFYILVFPFFIIQLAFINEDNSLFLKVSSGLYFVLFVLANILLIIKVWNKERHNCLIYIIANIPPILAATLTILAINGILPSTYLTTKTVYISLLIRDAIFTLAWLKDYFQLQEESLSSKVQINQLKEEKKQLKRVEKFKTQFFNNVSHELKTPLSLIISPLESSLKNEKLVPAIKKDLNLSLKNSKYLLQLVNEMLDLAKLDDAELVAVCQPTDITKLITNIQHNLQDAAQYKDQIIVLNPSEKTIVAYVDQDKFEKIITILISNAIKYSNKSGSIYIKIDKHKKDLNIEVRDEGIGISQNDLARIFDRYFQSENSSKTGGTGIGLFIVKEFMELHQGKVECLSELGKGTTFKLTFPNAIEEYFEEDAPTLISSIDQAKQSILFVEDDAFMRTYLKEKLSEYNSMEAADGQEALNKLEKGVLPDLILTDYMMPNIDGYELALRLKSNPKWRDIPIIFLTAKSLSSEKVKILNLGIDDYVIKPFNLDELKVRIQNALNFSISRKKPLQKEVEDLDNENLQSFKIKLDNFILKNLKNAKLSNEFLSKKLNLSERNLFRKVRAVTGQTPASYIREIRIQKARELMDNEPQMNISEIAQECGMDNLAHFSQSFKKRFGKTPKEYTSISN</sequence>
<keyword evidence="10" id="KW-0238">DNA-binding</keyword>
<evidence type="ECO:0000259" key="14">
    <source>
        <dbReference type="PROSITE" id="PS01124"/>
    </source>
</evidence>
<evidence type="ECO:0000256" key="10">
    <source>
        <dbReference type="ARBA" id="ARBA00023125"/>
    </source>
</evidence>
<dbReference type="PROSITE" id="PS01124">
    <property type="entry name" value="HTH_ARAC_FAMILY_2"/>
    <property type="match status" value="1"/>
</dbReference>
<protein>
    <recommendedName>
        <fullName evidence="2">histidine kinase</fullName>
        <ecNumber evidence="2">2.7.13.3</ecNumber>
    </recommendedName>
</protein>
<evidence type="ECO:0000256" key="5">
    <source>
        <dbReference type="ARBA" id="ARBA00022741"/>
    </source>
</evidence>
<keyword evidence="18" id="KW-1185">Reference proteome</keyword>
<reference evidence="17 18" key="1">
    <citation type="submission" date="2023-08" db="EMBL/GenBank/DDBJ databases">
        <title>Comparative genomics and taxonomic characterization of three novel marine species of genus Marivirga.</title>
        <authorList>
            <person name="Muhammad N."/>
            <person name="Kim S.-G."/>
        </authorList>
    </citation>
    <scope>NUCLEOTIDE SEQUENCE [LARGE SCALE GENOMIC DNA]</scope>
    <source>
        <strain evidence="17 18">BDSF4-3</strain>
    </source>
</reference>